<accession>A0A3B0Y648</accession>
<name>A0A3B0Y648_9ZZZZ</name>
<evidence type="ECO:0000259" key="3">
    <source>
        <dbReference type="Pfam" id="PF23357"/>
    </source>
</evidence>
<protein>
    <submittedName>
        <fullName evidence="4">Gliding motility-associated ABC transporter substrate-binding protein GldG</fullName>
    </submittedName>
</protein>
<dbReference type="SUPFAM" id="SSF52317">
    <property type="entry name" value="Class I glutamine amidotransferase-like"/>
    <property type="match status" value="1"/>
</dbReference>
<keyword evidence="1" id="KW-1133">Transmembrane helix</keyword>
<feature type="transmembrane region" description="Helical" evidence="1">
    <location>
        <begin position="16"/>
        <end position="34"/>
    </location>
</feature>
<proteinExistence type="predicted"/>
<evidence type="ECO:0000313" key="4">
    <source>
        <dbReference type="EMBL" id="VAW72320.1"/>
    </source>
</evidence>
<dbReference type="PROSITE" id="PS51257">
    <property type="entry name" value="PROKAR_LIPOPROTEIN"/>
    <property type="match status" value="1"/>
</dbReference>
<dbReference type="Pfam" id="PF09822">
    <property type="entry name" value="ABC_transp_aux"/>
    <property type="match status" value="1"/>
</dbReference>
<dbReference type="Pfam" id="PF23357">
    <property type="entry name" value="DUF7088"/>
    <property type="match status" value="1"/>
</dbReference>
<feature type="transmembrane region" description="Helical" evidence="1">
    <location>
        <begin position="426"/>
        <end position="450"/>
    </location>
</feature>
<feature type="domain" description="DUF7088" evidence="3">
    <location>
        <begin position="45"/>
        <end position="120"/>
    </location>
</feature>
<evidence type="ECO:0000259" key="2">
    <source>
        <dbReference type="Pfam" id="PF09822"/>
    </source>
</evidence>
<dbReference type="InterPro" id="IPR055396">
    <property type="entry name" value="DUF7088"/>
</dbReference>
<dbReference type="InterPro" id="IPR029062">
    <property type="entry name" value="Class_I_gatase-like"/>
</dbReference>
<dbReference type="EMBL" id="UOFJ01000656">
    <property type="protein sequence ID" value="VAW72320.1"/>
    <property type="molecule type" value="Genomic_DNA"/>
</dbReference>
<gene>
    <name evidence="4" type="ORF">MNBD_GAMMA10-375</name>
</gene>
<reference evidence="4" key="1">
    <citation type="submission" date="2018-06" db="EMBL/GenBank/DDBJ databases">
        <authorList>
            <person name="Zhirakovskaya E."/>
        </authorList>
    </citation>
    <scope>NUCLEOTIDE SEQUENCE</scope>
</reference>
<evidence type="ECO:0000256" key="1">
    <source>
        <dbReference type="SAM" id="Phobius"/>
    </source>
</evidence>
<feature type="domain" description="ABC-type uncharacterised transport system" evidence="2">
    <location>
        <begin position="153"/>
        <end position="404"/>
    </location>
</feature>
<keyword evidence="1" id="KW-0812">Transmembrane</keyword>
<organism evidence="4">
    <name type="scientific">hydrothermal vent metagenome</name>
    <dbReference type="NCBI Taxonomy" id="652676"/>
    <lineage>
        <taxon>unclassified sequences</taxon>
        <taxon>metagenomes</taxon>
        <taxon>ecological metagenomes</taxon>
    </lineage>
</organism>
<dbReference type="InterPro" id="IPR019196">
    <property type="entry name" value="ABC_transp_unknown"/>
</dbReference>
<sequence length="456" mass="51424">MKVTAKTRLQYKIQHSLFIVLFLACIGFAGWLSVEYNIRSDWTKGKRHSLSTNTLQLLKQLPEDISLRSYQADEPALLKASTEMLSRYQNNKKNFSFKLINPDIFIQQAKADNIEQHGQTVIEYQGRQQRISSLSEQNIANALVRLHRNNKTQLLFITQHGERNIKDASATGYSQLASHLTNKGLDVKSLNLLQQTITPHNTVLVIGAANQALLVSEQQKILQYIQAGGNLLWLQDPGVARTNEPQQTIARALNIEFINGIVVDNNPEITRMLKLSHPGIIPILEYKRHPITEKMQYFTLFTSALAMQATKNSEWISTHLLITSKNSWSETDDLFLGVEFNPQKDTQGPLVIGIAQQRQRDATEKMSSQRVVIVGDTDFLANNQLGQGANLNFILKTFNWLAEDDKLINIGDKDAPDLQLKLSANAASVIGIVFLIALPLFLLGCGGFIWRKRRRQ</sequence>
<keyword evidence="1" id="KW-0472">Membrane</keyword>
<dbReference type="AlphaFoldDB" id="A0A3B0Y648"/>